<dbReference type="PANTHER" id="PTHR36927:SF1">
    <property type="entry name" value="MDO-LIKE PROTEIN"/>
    <property type="match status" value="1"/>
</dbReference>
<reference evidence="3 4" key="1">
    <citation type="submission" date="2019-03" db="EMBL/GenBank/DDBJ databases">
        <title>Roseomonas sp. a novel Roseomonas species isolated from Sea whip Gorgonian.</title>
        <authorList>
            <person name="Li F."/>
            <person name="Pan X."/>
            <person name="Huang S."/>
            <person name="Li Z."/>
            <person name="Meng B."/>
        </authorList>
    </citation>
    <scope>NUCLEOTIDE SEQUENCE [LARGE SCALE GENOMIC DNA]</scope>
    <source>
        <strain evidence="3 4">M0104</strain>
    </source>
</reference>
<feature type="transmembrane region" description="Helical" evidence="1">
    <location>
        <begin position="164"/>
        <end position="185"/>
    </location>
</feature>
<sequence length="419" mass="45237">MRVVGEGSMSAATIPIAPAAAAPATAPPQPGGPRWDYLDQLRAILMLAGVPYHVGLVYASHAVWIVASPERSTAMTWFVQFSHTFRMPAFFLLAGLFGMLLVRRRGSAAWLRDRLRRLGVPLATALLLVSPLLVLAGAVAEGGTANAAPGLLQALREPGANWTVHLWFLIYLLLYVSLLAGLWQVRERLRLGRILSAFQDAVERRPLLGVLAVLGLGLGTLAVAVAAKLLDASYLLGGILVPAEFAANGLVFLCGALLAYRPAWLEAFTRPCWPVWALALAAAVLMAVCEGLGNNAGRAGTYFLMPVVGILFSHLLLSAARRWLNRSTPLSRAMVDGAMTIYLVHVVFVLWLSVAFLAIALPPEVEILIIVTLSAALSYGFHRLIRRSPLLMLLFNGVWPEPRRREATALGLPFPGALR</sequence>
<keyword evidence="4" id="KW-1185">Reference proteome</keyword>
<comment type="caution">
    <text evidence="3">The sequence shown here is derived from an EMBL/GenBank/DDBJ whole genome shotgun (WGS) entry which is preliminary data.</text>
</comment>
<proteinExistence type="predicted"/>
<protein>
    <recommendedName>
        <fullName evidence="2">Acyltransferase 3 domain-containing protein</fullName>
    </recommendedName>
</protein>
<dbReference type="Pfam" id="PF01757">
    <property type="entry name" value="Acyl_transf_3"/>
    <property type="match status" value="1"/>
</dbReference>
<evidence type="ECO:0000313" key="4">
    <source>
        <dbReference type="Proteomes" id="UP000460715"/>
    </source>
</evidence>
<keyword evidence="1" id="KW-0812">Transmembrane</keyword>
<evidence type="ECO:0000313" key="3">
    <source>
        <dbReference type="EMBL" id="MXP65115.1"/>
    </source>
</evidence>
<feature type="transmembrane region" description="Helical" evidence="1">
    <location>
        <begin position="206"/>
        <end position="227"/>
    </location>
</feature>
<keyword evidence="1" id="KW-1133">Transmembrane helix</keyword>
<dbReference type="PANTHER" id="PTHR36927">
    <property type="entry name" value="BLR4337 PROTEIN"/>
    <property type="match status" value="1"/>
</dbReference>
<dbReference type="Proteomes" id="UP000460715">
    <property type="component" value="Unassembled WGS sequence"/>
</dbReference>
<evidence type="ECO:0000256" key="1">
    <source>
        <dbReference type="SAM" id="Phobius"/>
    </source>
</evidence>
<feature type="transmembrane region" description="Helical" evidence="1">
    <location>
        <begin position="299"/>
        <end position="320"/>
    </location>
</feature>
<feature type="transmembrane region" description="Helical" evidence="1">
    <location>
        <begin position="341"/>
        <end position="361"/>
    </location>
</feature>
<feature type="transmembrane region" description="Helical" evidence="1">
    <location>
        <begin position="43"/>
        <end position="65"/>
    </location>
</feature>
<feature type="domain" description="Acyltransferase 3" evidence="2">
    <location>
        <begin position="36"/>
        <end position="380"/>
    </location>
</feature>
<organism evidence="3 4">
    <name type="scientific">Teichococcus coralli</name>
    <dbReference type="NCBI Taxonomy" id="2545983"/>
    <lineage>
        <taxon>Bacteria</taxon>
        <taxon>Pseudomonadati</taxon>
        <taxon>Pseudomonadota</taxon>
        <taxon>Alphaproteobacteria</taxon>
        <taxon>Acetobacterales</taxon>
        <taxon>Roseomonadaceae</taxon>
        <taxon>Roseomonas</taxon>
    </lineage>
</organism>
<feature type="transmembrane region" description="Helical" evidence="1">
    <location>
        <begin position="367"/>
        <end position="385"/>
    </location>
</feature>
<evidence type="ECO:0000259" key="2">
    <source>
        <dbReference type="Pfam" id="PF01757"/>
    </source>
</evidence>
<dbReference type="GO" id="GO:0016747">
    <property type="term" value="F:acyltransferase activity, transferring groups other than amino-acyl groups"/>
    <property type="evidence" value="ECO:0007669"/>
    <property type="project" value="InterPro"/>
</dbReference>
<feature type="transmembrane region" description="Helical" evidence="1">
    <location>
        <begin position="85"/>
        <end position="102"/>
    </location>
</feature>
<keyword evidence="1" id="KW-0472">Membrane</keyword>
<dbReference type="AlphaFoldDB" id="A0A845BDX0"/>
<dbReference type="InterPro" id="IPR002656">
    <property type="entry name" value="Acyl_transf_3_dom"/>
</dbReference>
<dbReference type="InterPro" id="IPR050623">
    <property type="entry name" value="Glucan_succinyl_AcylTrfase"/>
</dbReference>
<feature type="transmembrane region" description="Helical" evidence="1">
    <location>
        <begin position="272"/>
        <end position="293"/>
    </location>
</feature>
<feature type="transmembrane region" description="Helical" evidence="1">
    <location>
        <begin position="239"/>
        <end position="260"/>
    </location>
</feature>
<dbReference type="EMBL" id="SNVJ01000018">
    <property type="protein sequence ID" value="MXP65115.1"/>
    <property type="molecule type" value="Genomic_DNA"/>
</dbReference>
<accession>A0A845BDX0</accession>
<name>A0A845BDX0_9PROT</name>
<feature type="transmembrane region" description="Helical" evidence="1">
    <location>
        <begin position="122"/>
        <end position="144"/>
    </location>
</feature>
<gene>
    <name evidence="3" type="ORF">E0493_17350</name>
</gene>